<evidence type="ECO:0000259" key="1">
    <source>
        <dbReference type="Pfam" id="PF14206"/>
    </source>
</evidence>
<organism evidence="2 3">
    <name type="scientific">Pseudomonas prosekii</name>
    <dbReference type="NCBI Taxonomy" id="1148509"/>
    <lineage>
        <taxon>Bacteria</taxon>
        <taxon>Pseudomonadati</taxon>
        <taxon>Pseudomonadota</taxon>
        <taxon>Gammaproteobacteria</taxon>
        <taxon>Pseudomonadales</taxon>
        <taxon>Pseudomonadaceae</taxon>
        <taxon>Pseudomonas</taxon>
    </lineage>
</organism>
<evidence type="ECO:0000313" key="3">
    <source>
        <dbReference type="Proteomes" id="UP000198481"/>
    </source>
</evidence>
<gene>
    <name evidence="2" type="ORF">SAMN05216222_0490</name>
</gene>
<dbReference type="EMBL" id="LT629762">
    <property type="protein sequence ID" value="SDS00930.1"/>
    <property type="molecule type" value="Genomic_DNA"/>
</dbReference>
<feature type="domain" description="Cysteine-rich CPCC" evidence="1">
    <location>
        <begin position="112"/>
        <end position="163"/>
    </location>
</feature>
<dbReference type="Proteomes" id="UP000198481">
    <property type="component" value="Chromosome I"/>
</dbReference>
<name>A0A1H1NQ48_9PSED</name>
<dbReference type="InterPro" id="IPR025983">
    <property type="entry name" value="Cys_rich_CPCC"/>
</dbReference>
<evidence type="ECO:0000313" key="2">
    <source>
        <dbReference type="EMBL" id="SDS00930.1"/>
    </source>
</evidence>
<dbReference type="AlphaFoldDB" id="A0A1H1NQ48"/>
<dbReference type="RefSeq" id="WP_092270347.1">
    <property type="nucleotide sequence ID" value="NZ_LT629762.1"/>
</dbReference>
<proteinExistence type="predicted"/>
<reference evidence="2 3" key="1">
    <citation type="submission" date="2016-10" db="EMBL/GenBank/DDBJ databases">
        <authorList>
            <person name="de Groot N.N."/>
        </authorList>
    </citation>
    <scope>NUCLEOTIDE SEQUENCE [LARGE SCALE GENOMIC DNA]</scope>
    <source>
        <strain evidence="2 3">LMG 26867</strain>
    </source>
</reference>
<protein>
    <submittedName>
        <fullName evidence="2">Cysteine-rich CPCC</fullName>
    </submittedName>
</protein>
<accession>A0A1H1NQ48</accession>
<dbReference type="Pfam" id="PF14206">
    <property type="entry name" value="Cys_rich_CPCC"/>
    <property type="match status" value="1"/>
</dbReference>
<sequence length="175" mass="19800">MKKTSRSDATYMLSKQALASLDNNTRELVLLNWWGIDDSDEEFSLLSKEMQELLVSNEEPPSDVQNPLYDELLLIALYSEYKGVTNSYLSTSMKKMGLGEHEVVGFIEPLETCPCCGYRTISSRANYEICDLCRWEDSGVVDPEQYSGPNHMTLGEAKAIFAKSMCTLPLYKWAI</sequence>